<comment type="caution">
    <text evidence="7">The sequence shown here is derived from an EMBL/GenBank/DDBJ whole genome shotgun (WGS) entry which is preliminary data.</text>
</comment>
<comment type="similarity">
    <text evidence="5">Belongs to the class I-like SAM-binding methyltransferase superfamily. RsmB/NOP family.</text>
</comment>
<proteinExistence type="inferred from homology"/>
<sequence length="1099" mass="128540">MRPQNFINFYKEILVTPQHMTNDDFERFTIHESNQKSTFFYITAKDKQLARLLLNFSYLQSKLEQEQAHIRAFQSFGGERMINVFYTNNSMITNQYIQWLNENSSKDFIERMKFSSLIPFLFLGVNSSDTLFCQGTVNPSVIKIISKYLSNGYIFVNEPDIKKGKENYNFGSNNLCVLNYKEPSGVPPIQLFDKVICIAPSTEDGFLYDYPSEWSVGDANKKHYIQKEYLRSSLKKLKPSGICVYSTYSINPVENEAVVNEVLNELNGCFFLVDRRNMFDEIGRLHGLAEWKIEGFHYKTKNTNNINYCMRFYSHLIHSDSTFVAIIMRHEEEESDINAHIQVASDEFVEKNFFKKVPQNIIKNIIEKFGFYRSEFTKISFFHSDMFKKTIFYVSKHLAKVIEKENKHLKICQLGSSAFFFNKEDSETVPVPYYDCLPSIAKYPSKRLICIDFDNFEKLVESLSISIEELPDQIQNNLKLMEEGGIFIKIDKCGFKFGAYLHDSFVKLEMTSEKARKMFEKVKDIKLFQEIGIGNSNFGEIRKNNYFYVDKTEFIREWWKQGPLTTLITRPRRFGKSLTLSMVKYFFSTEYANEKDDIFKGTKIWYDEKMMKIQGTFPVISMSFGKCKFQDVNSIVNSIKHEIVDATRSFRQVLLQDADKLDDNEISFIKSINYEMNDEVAFNAINKICMFINKVYNKDVIILLDEYDSPILNFLENRDDIGLTKVNAFLMNFFCSTFKENEFLQRALIVGITQISNESIFSGFNNMQVIKTSSYQYSTTFGFTLLEVQESLKKYGLGFWKELIITWYDGYCFGSTTQIFNPWSITKFLYELREPECYWLKTSDNSLVEDFVKQCSSSLSSLLIDLLQNHEVYISIQEVISLNEIYARKPEAIISLLIASGYISITGKVMRDNISFSMLKIPNFEIEQLFNRTITTWFEKSYSYSDFINDFIQCDLKSLNINLNQILLDCIGTFDSVECFFHGLCLNMVIELRDRFDILSNSQRQDIIFIPKDITKDNKAYIIEFKYRNKLQNCKKETKTVLLELVQEALQQSDDKCYYQDLIKRGIEQKNTVRYAMVFYDLECLAAIQGVNNGIIHYD</sequence>
<dbReference type="Proteomes" id="UP001470230">
    <property type="component" value="Unassembled WGS sequence"/>
</dbReference>
<protein>
    <recommendedName>
        <fullName evidence="6">SAM-dependent MTase RsmB/NOP-type domain-containing protein</fullName>
    </recommendedName>
</protein>
<keyword evidence="4 5" id="KW-0694">RNA-binding</keyword>
<keyword evidence="3 5" id="KW-0949">S-adenosyl-L-methionine</keyword>
<evidence type="ECO:0000313" key="7">
    <source>
        <dbReference type="EMBL" id="KAK8835522.1"/>
    </source>
</evidence>
<evidence type="ECO:0000313" key="8">
    <source>
        <dbReference type="Proteomes" id="UP001470230"/>
    </source>
</evidence>
<organism evidence="7 8">
    <name type="scientific">Tritrichomonas musculus</name>
    <dbReference type="NCBI Taxonomy" id="1915356"/>
    <lineage>
        <taxon>Eukaryota</taxon>
        <taxon>Metamonada</taxon>
        <taxon>Parabasalia</taxon>
        <taxon>Tritrichomonadida</taxon>
        <taxon>Tritrichomonadidae</taxon>
        <taxon>Tritrichomonas</taxon>
    </lineage>
</organism>
<dbReference type="PROSITE" id="PS51686">
    <property type="entry name" value="SAM_MT_RSMB_NOP"/>
    <property type="match status" value="1"/>
</dbReference>
<dbReference type="InterPro" id="IPR049560">
    <property type="entry name" value="MeTrfase_RsmB-F_NOP2_cat"/>
</dbReference>
<dbReference type="InterPro" id="IPR001678">
    <property type="entry name" value="MeTrfase_RsmB-F_NOP2_dom"/>
</dbReference>
<dbReference type="PANTHER" id="PTHR34825:SF1">
    <property type="entry name" value="AAA-ATPASE-LIKE DOMAIN-CONTAINING PROTEIN"/>
    <property type="match status" value="1"/>
</dbReference>
<evidence type="ECO:0000256" key="2">
    <source>
        <dbReference type="ARBA" id="ARBA00022679"/>
    </source>
</evidence>
<dbReference type="PANTHER" id="PTHR34825">
    <property type="entry name" value="CONSERVED PROTEIN, WITH A WEAK D-GALACTARATE DEHYDRATASE/ALTRONATE HYDROLASE DOMAIN"/>
    <property type="match status" value="1"/>
</dbReference>
<feature type="domain" description="SAM-dependent MTase RsmB/NOP-type" evidence="6">
    <location>
        <begin position="190"/>
        <end position="330"/>
    </location>
</feature>
<gene>
    <name evidence="7" type="ORF">M9Y10_044364</name>
</gene>
<dbReference type="InterPro" id="IPR018631">
    <property type="entry name" value="AAA-ATPase-like_dom"/>
</dbReference>
<dbReference type="Pfam" id="PF09820">
    <property type="entry name" value="AAA-ATPase_like"/>
    <property type="match status" value="1"/>
</dbReference>
<evidence type="ECO:0000256" key="4">
    <source>
        <dbReference type="ARBA" id="ARBA00022884"/>
    </source>
</evidence>
<dbReference type="InterPro" id="IPR029063">
    <property type="entry name" value="SAM-dependent_MTases_sf"/>
</dbReference>
<comment type="caution">
    <text evidence="5">Lacks conserved residue(s) required for the propagation of feature annotation.</text>
</comment>
<keyword evidence="1 5" id="KW-0489">Methyltransferase</keyword>
<dbReference type="SUPFAM" id="SSF53335">
    <property type="entry name" value="S-adenosyl-L-methionine-dependent methyltransferases"/>
    <property type="match status" value="1"/>
</dbReference>
<dbReference type="Pfam" id="PF01189">
    <property type="entry name" value="Methyltr_RsmB-F"/>
    <property type="match status" value="1"/>
</dbReference>
<dbReference type="EMBL" id="JAPFFF010000085">
    <property type="protein sequence ID" value="KAK8835522.1"/>
    <property type="molecule type" value="Genomic_DNA"/>
</dbReference>
<reference evidence="7 8" key="1">
    <citation type="submission" date="2024-04" db="EMBL/GenBank/DDBJ databases">
        <title>Tritrichomonas musculus Genome.</title>
        <authorList>
            <person name="Alves-Ferreira E."/>
            <person name="Grigg M."/>
            <person name="Lorenzi H."/>
            <person name="Galac M."/>
        </authorList>
    </citation>
    <scope>NUCLEOTIDE SEQUENCE [LARGE SCALE GENOMIC DNA]</scope>
    <source>
        <strain evidence="7 8">EAF2021</strain>
    </source>
</reference>
<dbReference type="Gene3D" id="3.40.50.150">
    <property type="entry name" value="Vaccinia Virus protein VP39"/>
    <property type="match status" value="1"/>
</dbReference>
<evidence type="ECO:0000259" key="6">
    <source>
        <dbReference type="PROSITE" id="PS51686"/>
    </source>
</evidence>
<name>A0ABR2GNN2_9EUKA</name>
<keyword evidence="8" id="KW-1185">Reference proteome</keyword>
<keyword evidence="2 5" id="KW-0808">Transferase</keyword>
<accession>A0ABR2GNN2</accession>
<evidence type="ECO:0000256" key="3">
    <source>
        <dbReference type="ARBA" id="ARBA00022691"/>
    </source>
</evidence>
<evidence type="ECO:0000256" key="1">
    <source>
        <dbReference type="ARBA" id="ARBA00022603"/>
    </source>
</evidence>
<evidence type="ECO:0000256" key="5">
    <source>
        <dbReference type="PROSITE-ProRule" id="PRU01023"/>
    </source>
</evidence>